<organism evidence="4 5">
    <name type="scientific">Heracleum sosnowskyi</name>
    <dbReference type="NCBI Taxonomy" id="360622"/>
    <lineage>
        <taxon>Eukaryota</taxon>
        <taxon>Viridiplantae</taxon>
        <taxon>Streptophyta</taxon>
        <taxon>Embryophyta</taxon>
        <taxon>Tracheophyta</taxon>
        <taxon>Spermatophyta</taxon>
        <taxon>Magnoliopsida</taxon>
        <taxon>eudicotyledons</taxon>
        <taxon>Gunneridae</taxon>
        <taxon>Pentapetalae</taxon>
        <taxon>asterids</taxon>
        <taxon>campanulids</taxon>
        <taxon>Apiales</taxon>
        <taxon>Apiaceae</taxon>
        <taxon>Apioideae</taxon>
        <taxon>apioid superclade</taxon>
        <taxon>Tordylieae</taxon>
        <taxon>Tordyliinae</taxon>
        <taxon>Heracleum</taxon>
    </lineage>
</organism>
<protein>
    <submittedName>
        <fullName evidence="4">Uncharacterized protein</fullName>
    </submittedName>
</protein>
<evidence type="ECO:0000256" key="3">
    <source>
        <dbReference type="ARBA" id="ARBA00022927"/>
    </source>
</evidence>
<dbReference type="SUPFAM" id="SSF48371">
    <property type="entry name" value="ARM repeat"/>
    <property type="match status" value="1"/>
</dbReference>
<dbReference type="GO" id="GO:0015031">
    <property type="term" value="P:protein transport"/>
    <property type="evidence" value="ECO:0007669"/>
    <property type="project" value="UniProtKB-KW"/>
</dbReference>
<evidence type="ECO:0000313" key="5">
    <source>
        <dbReference type="Proteomes" id="UP001237642"/>
    </source>
</evidence>
<keyword evidence="3" id="KW-0653">Protein transport</keyword>
<accession>A0AAD8H9K1</accession>
<dbReference type="PANTHER" id="PTHR23316">
    <property type="entry name" value="IMPORTIN ALPHA"/>
    <property type="match status" value="1"/>
</dbReference>
<keyword evidence="2" id="KW-0813">Transport</keyword>
<dbReference type="Gene3D" id="1.25.10.10">
    <property type="entry name" value="Leucine-rich Repeat Variant"/>
    <property type="match status" value="1"/>
</dbReference>
<comment type="caution">
    <text evidence="4">The sequence shown here is derived from an EMBL/GenBank/DDBJ whole genome shotgun (WGS) entry which is preliminary data.</text>
</comment>
<evidence type="ECO:0000256" key="1">
    <source>
        <dbReference type="ARBA" id="ARBA00010394"/>
    </source>
</evidence>
<gene>
    <name evidence="4" type="ORF">POM88_038585</name>
</gene>
<reference evidence="4" key="1">
    <citation type="submission" date="2023-02" db="EMBL/GenBank/DDBJ databases">
        <title>Genome of toxic invasive species Heracleum sosnowskyi carries increased number of genes despite the absence of recent whole-genome duplications.</title>
        <authorList>
            <person name="Schelkunov M."/>
            <person name="Shtratnikova V."/>
            <person name="Makarenko M."/>
            <person name="Klepikova A."/>
            <person name="Omelchenko D."/>
            <person name="Novikova G."/>
            <person name="Obukhova E."/>
            <person name="Bogdanov V."/>
            <person name="Penin A."/>
            <person name="Logacheva M."/>
        </authorList>
    </citation>
    <scope>NUCLEOTIDE SEQUENCE</scope>
    <source>
        <strain evidence="4">Hsosn_3</strain>
        <tissue evidence="4">Leaf</tissue>
    </source>
</reference>
<dbReference type="Proteomes" id="UP001237642">
    <property type="component" value="Unassembled WGS sequence"/>
</dbReference>
<evidence type="ECO:0000256" key="2">
    <source>
        <dbReference type="ARBA" id="ARBA00022448"/>
    </source>
</evidence>
<dbReference type="AlphaFoldDB" id="A0AAD8H9K1"/>
<evidence type="ECO:0000313" key="4">
    <source>
        <dbReference type="EMBL" id="KAK1363024.1"/>
    </source>
</evidence>
<reference evidence="4" key="2">
    <citation type="submission" date="2023-05" db="EMBL/GenBank/DDBJ databases">
        <authorList>
            <person name="Schelkunov M.I."/>
        </authorList>
    </citation>
    <scope>NUCLEOTIDE SEQUENCE</scope>
    <source>
        <strain evidence="4">Hsosn_3</strain>
        <tissue evidence="4">Leaf</tissue>
    </source>
</reference>
<keyword evidence="5" id="KW-1185">Reference proteome</keyword>
<name>A0AAD8H9K1_9APIA</name>
<dbReference type="InterPro" id="IPR016024">
    <property type="entry name" value="ARM-type_fold"/>
</dbReference>
<dbReference type="EMBL" id="JAUIZM010000009">
    <property type="protein sequence ID" value="KAK1363024.1"/>
    <property type="molecule type" value="Genomic_DNA"/>
</dbReference>
<sequence length="558" mass="64312">MEAGRRFIKLESLKRDIKLELKDSMRCRRDRFQSLSDPLGYVFADPPWLAEHLAWTVDDEKDEINDLICRIKNGVCKMEYGFHKGKIKRKQNKFVEECTKDIQVCTKELSGMITADPRLCDLLGRDSLEVIVSLLRHEHEHSEKLQTHAAIILRSVVTFSRNKNEVGVVIKNITPVVFHLIRSPDFWVQVEALWLLRNLIYKISKSSIEQALSPIISIILKNSNDNKVLQAAFEVLKAVCEAHPKLSCEQLKLVVQALMKLIESNSSRQIFAGCLGLALLCDGREEMVVEEKDFETLICRLVLFMNSADCGEIIHGLICLGSIVRWGDDDAIQAIIQDEGEEGLVHSLSMLLEEGNMYMVKHVCWIISNITARKFFNYYMEDVHDAFCGLLLKLVKVVQTCTVPDVVKEALWAVSNAMCCTLGDFWWSTLDTYWVRRLIPFLSDKLLVMVFLEGMVNIGMADYFWKGLDEPDHSSKFNHVFKDRSSELNHVFKNIWFDTEMLHVEFYFRKDREPRRFVYYDSLTKVWNSVQAGRPESSILLGSPEFYLPDSSPHPKIQ</sequence>
<dbReference type="InterPro" id="IPR011989">
    <property type="entry name" value="ARM-like"/>
</dbReference>
<comment type="similarity">
    <text evidence="1">Belongs to the importin alpha family.</text>
</comment>
<proteinExistence type="inferred from homology"/>